<evidence type="ECO:0000256" key="1">
    <source>
        <dbReference type="SAM" id="Phobius"/>
    </source>
</evidence>
<feature type="transmembrane region" description="Helical" evidence="1">
    <location>
        <begin position="39"/>
        <end position="57"/>
    </location>
</feature>
<dbReference type="OrthoDB" id="9811308at2"/>
<keyword evidence="1" id="KW-1133">Transmembrane helix</keyword>
<dbReference type="AlphaFoldDB" id="W8TQ08"/>
<feature type="transmembrane region" description="Helical" evidence="1">
    <location>
        <begin position="69"/>
        <end position="96"/>
    </location>
</feature>
<geneLocation type="plasmid" evidence="2 3">
    <name>EAL2_808p</name>
</geneLocation>
<dbReference type="HOGENOM" id="CLU_157896_2_1_9"/>
<reference evidence="2 3" key="1">
    <citation type="journal article" date="2014" name="Genome Announc.">
        <title>Complete Genome Sequence of Amino Acid-Utilizing Eubacterium acidaminophilum al-2 (DSM 3953).</title>
        <authorList>
            <person name="Poehlein A."/>
            <person name="Andreesen J.R."/>
            <person name="Daniel R."/>
        </authorList>
    </citation>
    <scope>NUCLEOTIDE SEQUENCE [LARGE SCALE GENOMIC DNA]</scope>
    <source>
        <strain evidence="2 3">DSM 3953</strain>
        <plasmid evidence="3">Plasmid EAL2_808p</plasmid>
    </source>
</reference>
<dbReference type="PATRIC" id="fig|1286171.3.peg.2857"/>
<organism evidence="2 3">
    <name type="scientific">Peptoclostridium acidaminophilum DSM 3953</name>
    <dbReference type="NCBI Taxonomy" id="1286171"/>
    <lineage>
        <taxon>Bacteria</taxon>
        <taxon>Bacillati</taxon>
        <taxon>Bacillota</taxon>
        <taxon>Clostridia</taxon>
        <taxon>Peptostreptococcales</taxon>
        <taxon>Peptoclostridiaceae</taxon>
        <taxon>Peptoclostridium</taxon>
    </lineage>
</organism>
<sequence>MNKLLFLVLLMALVAYLPRAVPMIWLKNLKLSSFWKGFFHYLPFAMLSALVFPGVFSSCGNTGLSLAGLAAAIALSLFNLNSTVVVMGSVLTVYLFGIL</sequence>
<dbReference type="KEGG" id="eac:EAL2_808p06740"/>
<keyword evidence="1" id="KW-0472">Membrane</keyword>
<keyword evidence="2" id="KW-0614">Plasmid</keyword>
<evidence type="ECO:0008006" key="4">
    <source>
        <dbReference type="Google" id="ProtNLM"/>
    </source>
</evidence>
<name>W8TQ08_PEPAC</name>
<keyword evidence="1" id="KW-0812">Transmembrane</keyword>
<evidence type="ECO:0000313" key="3">
    <source>
        <dbReference type="Proteomes" id="UP000019591"/>
    </source>
</evidence>
<dbReference type="Proteomes" id="UP000019591">
    <property type="component" value="Plasmid EAL2_808p"/>
</dbReference>
<accession>W8TQ08</accession>
<dbReference type="EMBL" id="CP007453">
    <property type="protein sequence ID" value="AHM58177.1"/>
    <property type="molecule type" value="Genomic_DNA"/>
</dbReference>
<dbReference type="eggNOG" id="COG4392">
    <property type="taxonomic scope" value="Bacteria"/>
</dbReference>
<dbReference type="RefSeq" id="WP_025437013.1">
    <property type="nucleotide sequence ID" value="NZ_CP007453.1"/>
</dbReference>
<proteinExistence type="predicted"/>
<dbReference type="InterPro" id="IPR008407">
    <property type="entry name" value="Brnchd-chn_aa_trnsp_AzlD"/>
</dbReference>
<keyword evidence="3" id="KW-1185">Reference proteome</keyword>
<gene>
    <name evidence="2" type="ORF">EAL2_808p06740</name>
</gene>
<protein>
    <recommendedName>
        <fullName evidence="4">Branched-chain amino acid transport</fullName>
    </recommendedName>
</protein>
<dbReference type="Pfam" id="PF05437">
    <property type="entry name" value="AzlD"/>
    <property type="match status" value="1"/>
</dbReference>
<evidence type="ECO:0000313" key="2">
    <source>
        <dbReference type="EMBL" id="AHM58177.1"/>
    </source>
</evidence>